<dbReference type="AlphaFoldDB" id="A0A9W7C2K7"/>
<evidence type="ECO:0000256" key="1">
    <source>
        <dbReference type="SAM" id="Coils"/>
    </source>
</evidence>
<protein>
    <submittedName>
        <fullName evidence="2">Uncharacterized protein</fullName>
    </submittedName>
</protein>
<comment type="caution">
    <text evidence="2">The sequence shown here is derived from an EMBL/GenBank/DDBJ whole genome shotgun (WGS) entry which is preliminary data.</text>
</comment>
<sequence>MSKSVKELEAKRDQMLALQRDVSKKFNAVLTKKGGLNDTSFMVKKNLQAAIAVAQQPGFFEYYQPSAEVKAVESTNELKKLTQKIKRMQKEIDQVNSEIEVAKPKVRNAPPPATVSGFDQWFNNYGRPKPSPHGFMSQFQEDPKIYGGTGHHAGFRTRARMMRKGTITR</sequence>
<dbReference type="Proteomes" id="UP001165160">
    <property type="component" value="Unassembled WGS sequence"/>
</dbReference>
<dbReference type="EMBL" id="BRXX01000220">
    <property type="protein sequence ID" value="GMH98535.1"/>
    <property type="molecule type" value="Genomic_DNA"/>
</dbReference>
<evidence type="ECO:0000313" key="3">
    <source>
        <dbReference type="Proteomes" id="UP001165160"/>
    </source>
</evidence>
<evidence type="ECO:0000313" key="2">
    <source>
        <dbReference type="EMBL" id="GMH98535.1"/>
    </source>
</evidence>
<feature type="coiled-coil region" evidence="1">
    <location>
        <begin position="71"/>
        <end position="98"/>
    </location>
</feature>
<accession>A0A9W7C2K7</accession>
<keyword evidence="3" id="KW-1185">Reference proteome</keyword>
<organism evidence="2 3">
    <name type="scientific">Triparma verrucosa</name>
    <dbReference type="NCBI Taxonomy" id="1606542"/>
    <lineage>
        <taxon>Eukaryota</taxon>
        <taxon>Sar</taxon>
        <taxon>Stramenopiles</taxon>
        <taxon>Ochrophyta</taxon>
        <taxon>Bolidophyceae</taxon>
        <taxon>Parmales</taxon>
        <taxon>Triparmaceae</taxon>
        <taxon>Triparma</taxon>
    </lineage>
</organism>
<proteinExistence type="predicted"/>
<name>A0A9W7C2K7_9STRA</name>
<gene>
    <name evidence="2" type="ORF">TrVE_jg5850</name>
</gene>
<keyword evidence="1" id="KW-0175">Coiled coil</keyword>
<reference evidence="3" key="1">
    <citation type="journal article" date="2023" name="Commun. Biol.">
        <title>Genome analysis of Parmales, the sister group of diatoms, reveals the evolutionary specialization of diatoms from phago-mixotrophs to photoautotrophs.</title>
        <authorList>
            <person name="Ban H."/>
            <person name="Sato S."/>
            <person name="Yoshikawa S."/>
            <person name="Yamada K."/>
            <person name="Nakamura Y."/>
            <person name="Ichinomiya M."/>
            <person name="Sato N."/>
            <person name="Blanc-Mathieu R."/>
            <person name="Endo H."/>
            <person name="Kuwata A."/>
            <person name="Ogata H."/>
        </authorList>
    </citation>
    <scope>NUCLEOTIDE SEQUENCE [LARGE SCALE GENOMIC DNA]</scope>
    <source>
        <strain evidence="3">NIES 3699</strain>
    </source>
</reference>